<dbReference type="AlphaFoldDB" id="A0A813WCI2"/>
<evidence type="ECO:0000313" key="3">
    <source>
        <dbReference type="Proteomes" id="UP000663860"/>
    </source>
</evidence>
<dbReference type="Proteomes" id="UP000663860">
    <property type="component" value="Unassembled WGS sequence"/>
</dbReference>
<dbReference type="Proteomes" id="UP000663868">
    <property type="component" value="Unassembled WGS sequence"/>
</dbReference>
<organism evidence="1 3">
    <name type="scientific">Adineta steineri</name>
    <dbReference type="NCBI Taxonomy" id="433720"/>
    <lineage>
        <taxon>Eukaryota</taxon>
        <taxon>Metazoa</taxon>
        <taxon>Spiralia</taxon>
        <taxon>Gnathifera</taxon>
        <taxon>Rotifera</taxon>
        <taxon>Eurotatoria</taxon>
        <taxon>Bdelloidea</taxon>
        <taxon>Adinetida</taxon>
        <taxon>Adinetidae</taxon>
        <taxon>Adineta</taxon>
    </lineage>
</organism>
<sequence length="120" mass="13815">MASNREQKPCIGCEKGVATCSGCEKHFCLPHFTEHRQKLDKRMDEVMHEHDQLLEALKPQGTVHPLMSQIDTWEQASIQKIKDTAKQAREDLQSDIIKVPEQKQVKMEKDPSGFCNIQDR</sequence>
<gene>
    <name evidence="1" type="ORF">IZO911_LOCUS9507</name>
    <name evidence="2" type="ORF">KXQ929_LOCUS23786</name>
</gene>
<reference evidence="1" key="1">
    <citation type="submission" date="2021-02" db="EMBL/GenBank/DDBJ databases">
        <authorList>
            <person name="Nowell W R."/>
        </authorList>
    </citation>
    <scope>NUCLEOTIDE SEQUENCE</scope>
</reference>
<dbReference type="EMBL" id="CAJOBB010001917">
    <property type="protein sequence ID" value="CAF3918890.1"/>
    <property type="molecule type" value="Genomic_DNA"/>
</dbReference>
<evidence type="ECO:0000313" key="1">
    <source>
        <dbReference type="EMBL" id="CAF0849370.1"/>
    </source>
</evidence>
<comment type="caution">
    <text evidence="1">The sequence shown here is derived from an EMBL/GenBank/DDBJ whole genome shotgun (WGS) entry which is preliminary data.</text>
</comment>
<protein>
    <submittedName>
        <fullName evidence="1">Uncharacterized protein</fullName>
    </submittedName>
</protein>
<proteinExistence type="predicted"/>
<name>A0A813WCI2_9BILA</name>
<accession>A0A813WCI2</accession>
<evidence type="ECO:0000313" key="2">
    <source>
        <dbReference type="EMBL" id="CAF3918890.1"/>
    </source>
</evidence>
<dbReference type="EMBL" id="CAJNOE010000066">
    <property type="protein sequence ID" value="CAF0849370.1"/>
    <property type="molecule type" value="Genomic_DNA"/>
</dbReference>